<feature type="domain" description="Ribonucleotide reductase class II vitamin B12-dependent N-terminal" evidence="16">
    <location>
        <begin position="46"/>
        <end position="137"/>
    </location>
</feature>
<evidence type="ECO:0000256" key="3">
    <source>
        <dbReference type="ARBA" id="ARBA00012274"/>
    </source>
</evidence>
<organism evidence="18 19">
    <name type="scientific">Candidatus Komeilibacteria bacterium CG_4_10_14_0_8_um_filter_37_78</name>
    <dbReference type="NCBI Taxonomy" id="1974471"/>
    <lineage>
        <taxon>Bacteria</taxon>
        <taxon>Candidatus Komeiliibacteriota</taxon>
    </lineage>
</organism>
<dbReference type="GO" id="GO:0031419">
    <property type="term" value="F:cobalamin binding"/>
    <property type="evidence" value="ECO:0007669"/>
    <property type="project" value="UniProtKB-KW"/>
</dbReference>
<dbReference type="NCBIfam" id="NF005122">
    <property type="entry name" value="PRK06556.1"/>
    <property type="match status" value="1"/>
</dbReference>
<gene>
    <name evidence="18" type="ORF">COY67_02695</name>
</gene>
<dbReference type="AlphaFoldDB" id="A0A2M7RCI1"/>
<comment type="catalytic activity">
    <reaction evidence="12 13">
        <text>a 2'-deoxyribonucleoside 5'-diphosphate + [thioredoxin]-disulfide + H2O = a ribonucleoside 5'-diphosphate + [thioredoxin]-dithiol</text>
        <dbReference type="Rhea" id="RHEA:23252"/>
        <dbReference type="Rhea" id="RHEA-COMP:10698"/>
        <dbReference type="Rhea" id="RHEA-COMP:10700"/>
        <dbReference type="ChEBI" id="CHEBI:15377"/>
        <dbReference type="ChEBI" id="CHEBI:29950"/>
        <dbReference type="ChEBI" id="CHEBI:50058"/>
        <dbReference type="ChEBI" id="CHEBI:57930"/>
        <dbReference type="ChEBI" id="CHEBI:73316"/>
        <dbReference type="EC" id="1.17.4.1"/>
    </reaction>
</comment>
<comment type="function">
    <text evidence="11 13">Catalyzes the reduction of ribonucleotides to deoxyribonucleotides. May function to provide a pool of deoxyribonucleotide precursors for DNA repair during oxygen limitation and/or for immediate growth after restoration of oxygen.</text>
</comment>
<evidence type="ECO:0000256" key="1">
    <source>
        <dbReference type="ARBA" id="ARBA00001922"/>
    </source>
</evidence>
<evidence type="ECO:0000313" key="19">
    <source>
        <dbReference type="Proteomes" id="UP000228689"/>
    </source>
</evidence>
<dbReference type="SUPFAM" id="SSF51998">
    <property type="entry name" value="PFL-like glycyl radical enzymes"/>
    <property type="match status" value="1"/>
</dbReference>
<dbReference type="EMBL" id="PFMC01000068">
    <property type="protein sequence ID" value="PIY94307.1"/>
    <property type="molecule type" value="Genomic_DNA"/>
</dbReference>
<proteinExistence type="inferred from homology"/>
<evidence type="ECO:0000256" key="2">
    <source>
        <dbReference type="ARBA" id="ARBA00007405"/>
    </source>
</evidence>
<dbReference type="NCBIfam" id="TIGR02504">
    <property type="entry name" value="NrdJ_Z"/>
    <property type="match status" value="1"/>
</dbReference>
<evidence type="ECO:0000256" key="14">
    <source>
        <dbReference type="SAM" id="MobiDB-lite"/>
    </source>
</evidence>
<evidence type="ECO:0000259" key="17">
    <source>
        <dbReference type="Pfam" id="PF12637"/>
    </source>
</evidence>
<dbReference type="GO" id="GO:0050897">
    <property type="term" value="F:cobalt ion binding"/>
    <property type="evidence" value="ECO:0007669"/>
    <property type="project" value="InterPro"/>
</dbReference>
<dbReference type="Pfam" id="PF02867">
    <property type="entry name" value="Ribonuc_red_lgC"/>
    <property type="match status" value="1"/>
</dbReference>
<dbReference type="GO" id="GO:0004748">
    <property type="term" value="F:ribonucleoside-diphosphate reductase activity, thioredoxin disulfide as acceptor"/>
    <property type="evidence" value="ECO:0007669"/>
    <property type="project" value="UniProtKB-EC"/>
</dbReference>
<evidence type="ECO:0000256" key="10">
    <source>
        <dbReference type="ARBA" id="ARBA00023285"/>
    </source>
</evidence>
<keyword evidence="9" id="KW-1015">Disulfide bond</keyword>
<comment type="caution">
    <text evidence="18">The sequence shown here is derived from an EMBL/GenBank/DDBJ whole genome shotgun (WGS) entry which is preliminary data.</text>
</comment>
<dbReference type="PANTHER" id="PTHR43371">
    <property type="entry name" value="VITAMIN B12-DEPENDENT RIBONUCLEOTIDE REDUCTASE"/>
    <property type="match status" value="1"/>
</dbReference>
<comment type="similarity">
    <text evidence="2 13">Belongs to the ribonucleoside diphosphate reductase class-2 family.</text>
</comment>
<evidence type="ECO:0000313" key="18">
    <source>
        <dbReference type="EMBL" id="PIY94307.1"/>
    </source>
</evidence>
<keyword evidence="6 13" id="KW-0237">DNA synthesis</keyword>
<keyword evidence="8 13" id="KW-0560">Oxidoreductase</keyword>
<dbReference type="InterPro" id="IPR013678">
    <property type="entry name" value="RNR_2_N"/>
</dbReference>
<feature type="region of interest" description="Disordered" evidence="14">
    <location>
        <begin position="703"/>
        <end position="724"/>
    </location>
</feature>
<evidence type="ECO:0000259" key="16">
    <source>
        <dbReference type="Pfam" id="PF08471"/>
    </source>
</evidence>
<feature type="compositionally biased region" description="Polar residues" evidence="14">
    <location>
        <begin position="1"/>
        <end position="19"/>
    </location>
</feature>
<dbReference type="GO" id="GO:0071897">
    <property type="term" value="P:DNA biosynthetic process"/>
    <property type="evidence" value="ECO:0007669"/>
    <property type="project" value="UniProtKB-KW"/>
</dbReference>
<keyword evidence="10 13" id="KW-0170">Cobalt</keyword>
<dbReference type="InterPro" id="IPR013344">
    <property type="entry name" value="RNR_NrdJ/NrdZ"/>
</dbReference>
<keyword evidence="5 13" id="KW-0846">Cobalamin</keyword>
<evidence type="ECO:0000256" key="13">
    <source>
        <dbReference type="RuleBase" id="RU364064"/>
    </source>
</evidence>
<keyword evidence="7 13" id="KW-0547">Nucleotide-binding</keyword>
<accession>A0A2M7RCI1</accession>
<evidence type="ECO:0000256" key="11">
    <source>
        <dbReference type="ARBA" id="ARBA00025437"/>
    </source>
</evidence>
<evidence type="ECO:0000256" key="7">
    <source>
        <dbReference type="ARBA" id="ARBA00022741"/>
    </source>
</evidence>
<feature type="domain" description="Ribonucleotide reductase large subunit C-terminal" evidence="15">
    <location>
        <begin position="158"/>
        <end position="697"/>
    </location>
</feature>
<dbReference type="Pfam" id="PF08471">
    <property type="entry name" value="Ribonuc_red_2_N"/>
    <property type="match status" value="1"/>
</dbReference>
<dbReference type="InterPro" id="IPR000788">
    <property type="entry name" value="RNR_lg_C"/>
</dbReference>
<feature type="region of interest" description="Disordered" evidence="14">
    <location>
        <begin position="1"/>
        <end position="22"/>
    </location>
</feature>
<dbReference type="PANTHER" id="PTHR43371:SF1">
    <property type="entry name" value="RIBONUCLEOSIDE-DIPHOSPHATE REDUCTASE"/>
    <property type="match status" value="1"/>
</dbReference>
<sequence>MASDSQTNNDSKTKTQPMTGLQGLKIEQKFSTAGVHPFDEIEWELREASITNEKGDVVFSQKDVEVPADWSQQATNIVISKYFRGRIGTLERERSVKQMVGRVADTISRWGKDGGYFNSEEDGEKFNAELTYLLLNQYAAFNSPVWFNVGVEKKPQCSACFINSVEDDMKSILNLAVTEGMLFKYGSGTGTNFSSLRSSKEYLANSGGKSSGPVSFMRGFDSFAGVIKSGGKTRRAAKMVILNIEHPDIVEFINSKSHEEQKAWALIDAGYDGSFNGEAYQSVFFQNANNSIRVTDDFMRAVEDDGDWYTKYITSGEIADTYKARTLMSMICEATWICGDPGMQFDTIINKWHTCKKSGRINASNPCSEFMFLDDSACNLASLNLLKFADEKGNFDADSFRQAVEIIITAQEIIVENSAYPTERITQNSIDYRPLGLGYANLGAILMLKGLAYDSTEGRNFAGAVTSLMTGAAYQRSAAISANLGPFKYYQANEDSFLEVIAMHRAAAYKIKSDGVPEPLWKAAKEIWDDAYTLGHQYGFKNAQVSVLAPTGTIAFLMDCDTTGIEPDIALVKYKWLVGGGLMKLVNNTVKPALVNLSYGKNEIEEIIKYIDEHDTIENAPYLKEEHLTVFDCAFKPKNGMRSIHYMGHLKMMGAVQPFLSGAISKTVNLPKDATEEDVWESYLTAWKLGIKAVAVYRDGSKRTQPLNTSKDKDEKKETEKEVEYKPMRKRMPDERTAVTHSYRIGNHKGYITVGLYEDGTPGEIFIAAAKEGSVISGLLDSFALSISLALQYGVPLKFLVNKFVHSRFEPSGYTNNPDIKIAKSIVDYIFRWLAIKYLSHEDQSELGVNGYHHQEEKKVETAAVDIEEDMKTTTNNNITSGGSEFKSQTRKSIKKLELDTDNDGDPDAFYYEETEESLKGLSLGDDASVTFAMQEDAPPCDTCGSIMVRNGACYKCLNCGGTSGCS</sequence>
<feature type="compositionally biased region" description="Basic and acidic residues" evidence="14">
    <location>
        <begin position="710"/>
        <end position="724"/>
    </location>
</feature>
<evidence type="ECO:0000256" key="4">
    <source>
        <dbReference type="ARBA" id="ARBA00014409"/>
    </source>
</evidence>
<evidence type="ECO:0000256" key="9">
    <source>
        <dbReference type="ARBA" id="ARBA00023157"/>
    </source>
</evidence>
<evidence type="ECO:0000256" key="6">
    <source>
        <dbReference type="ARBA" id="ARBA00022634"/>
    </source>
</evidence>
<dbReference type="EC" id="1.17.4.1" evidence="3 13"/>
<reference evidence="19" key="1">
    <citation type="submission" date="2017-09" db="EMBL/GenBank/DDBJ databases">
        <title>Depth-based differentiation of microbial function through sediment-hosted aquifers and enrichment of novel symbionts in the deep terrestrial subsurface.</title>
        <authorList>
            <person name="Probst A.J."/>
            <person name="Ladd B."/>
            <person name="Jarett J.K."/>
            <person name="Geller-Mcgrath D.E."/>
            <person name="Sieber C.M.K."/>
            <person name="Emerson J.B."/>
            <person name="Anantharaman K."/>
            <person name="Thomas B.C."/>
            <person name="Malmstrom R."/>
            <person name="Stieglmeier M."/>
            <person name="Klingl A."/>
            <person name="Woyke T."/>
            <person name="Ryan C.M."/>
            <person name="Banfield J.F."/>
        </authorList>
    </citation>
    <scope>NUCLEOTIDE SEQUENCE [LARGE SCALE GENOMIC DNA]</scope>
</reference>
<dbReference type="Gene3D" id="3.20.70.20">
    <property type="match status" value="1"/>
</dbReference>
<feature type="domain" description="TSCPD" evidence="17">
    <location>
        <begin position="726"/>
        <end position="836"/>
    </location>
</feature>
<dbReference type="InterPro" id="IPR050862">
    <property type="entry name" value="RdRp_reductase_class-2"/>
</dbReference>
<name>A0A2M7RCI1_9BACT</name>
<comment type="cofactor">
    <cofactor evidence="1 13">
        <name>adenosylcob(III)alamin</name>
        <dbReference type="ChEBI" id="CHEBI:18408"/>
    </cofactor>
</comment>
<evidence type="ECO:0000256" key="5">
    <source>
        <dbReference type="ARBA" id="ARBA00022628"/>
    </source>
</evidence>
<dbReference type="InterPro" id="IPR024434">
    <property type="entry name" value="TSCPD_dom"/>
</dbReference>
<dbReference type="Proteomes" id="UP000228689">
    <property type="component" value="Unassembled WGS sequence"/>
</dbReference>
<evidence type="ECO:0000259" key="15">
    <source>
        <dbReference type="Pfam" id="PF02867"/>
    </source>
</evidence>
<evidence type="ECO:0000256" key="8">
    <source>
        <dbReference type="ARBA" id="ARBA00023002"/>
    </source>
</evidence>
<evidence type="ECO:0000256" key="12">
    <source>
        <dbReference type="ARBA" id="ARBA00047754"/>
    </source>
</evidence>
<dbReference type="Pfam" id="PF12637">
    <property type="entry name" value="TSCPD"/>
    <property type="match status" value="1"/>
</dbReference>
<dbReference type="GO" id="GO:0000166">
    <property type="term" value="F:nucleotide binding"/>
    <property type="evidence" value="ECO:0007669"/>
    <property type="project" value="UniProtKB-KW"/>
</dbReference>
<dbReference type="CDD" id="cd02888">
    <property type="entry name" value="RNR_II_dimer"/>
    <property type="match status" value="1"/>
</dbReference>
<dbReference type="PRINTS" id="PR01183">
    <property type="entry name" value="RIBORDTASEM1"/>
</dbReference>
<protein>
    <recommendedName>
        <fullName evidence="4 13">Vitamin B12-dependent ribonucleotide reductase</fullName>
        <ecNumber evidence="3 13">1.17.4.1</ecNumber>
    </recommendedName>
</protein>